<reference evidence="3 4" key="1">
    <citation type="submission" date="2020-08" db="EMBL/GenBank/DDBJ databases">
        <title>A Genomic Blueprint of the Chicken Gut Microbiome.</title>
        <authorList>
            <person name="Gilroy R."/>
            <person name="Ravi A."/>
            <person name="Getino M."/>
            <person name="Pursley I."/>
            <person name="Horton D.L."/>
            <person name="Alikhan N.-F."/>
            <person name="Baker D."/>
            <person name="Gharbi K."/>
            <person name="Hall N."/>
            <person name="Watson M."/>
            <person name="Adriaenssens E.M."/>
            <person name="Foster-Nyarko E."/>
            <person name="Jarju S."/>
            <person name="Secka A."/>
            <person name="Antonio M."/>
            <person name="Oren A."/>
            <person name="Chaudhuri R."/>
            <person name="La Ragione R.M."/>
            <person name="Hildebrand F."/>
            <person name="Pallen M.J."/>
        </authorList>
    </citation>
    <scope>NUCLEOTIDE SEQUENCE [LARGE SCALE GENOMIC DNA]</scope>
    <source>
        <strain evidence="3 4">Sa3CUN1</strain>
    </source>
</reference>
<feature type="transmembrane region" description="Helical" evidence="2">
    <location>
        <begin position="85"/>
        <end position="107"/>
    </location>
</feature>
<keyword evidence="4" id="KW-1185">Reference proteome</keyword>
<proteinExistence type="predicted"/>
<evidence type="ECO:0000313" key="4">
    <source>
        <dbReference type="Proteomes" id="UP000640335"/>
    </source>
</evidence>
<keyword evidence="2" id="KW-1133">Transmembrane helix</keyword>
<organism evidence="3 4">
    <name type="scientific">Clostridium gallinarum</name>
    <dbReference type="NCBI Taxonomy" id="2762246"/>
    <lineage>
        <taxon>Bacteria</taxon>
        <taxon>Bacillati</taxon>
        <taxon>Bacillota</taxon>
        <taxon>Clostridia</taxon>
        <taxon>Eubacteriales</taxon>
        <taxon>Clostridiaceae</taxon>
        <taxon>Clostridium</taxon>
    </lineage>
</organism>
<feature type="compositionally biased region" description="Basic and acidic residues" evidence="1">
    <location>
        <begin position="44"/>
        <end position="70"/>
    </location>
</feature>
<evidence type="ECO:0000256" key="2">
    <source>
        <dbReference type="SAM" id="Phobius"/>
    </source>
</evidence>
<dbReference type="RefSeq" id="WP_191750257.1">
    <property type="nucleotide sequence ID" value="NZ_JACSQZ010000034.1"/>
</dbReference>
<dbReference type="Proteomes" id="UP000640335">
    <property type="component" value="Unassembled WGS sequence"/>
</dbReference>
<gene>
    <name evidence="3" type="ORF">H9660_10085</name>
</gene>
<dbReference type="EMBL" id="JACSQZ010000034">
    <property type="protein sequence ID" value="MBD7915496.1"/>
    <property type="molecule type" value="Genomic_DNA"/>
</dbReference>
<feature type="compositionally biased region" description="Polar residues" evidence="1">
    <location>
        <begin position="71"/>
        <end position="80"/>
    </location>
</feature>
<keyword evidence="2" id="KW-0812">Transmembrane</keyword>
<feature type="region of interest" description="Disordered" evidence="1">
    <location>
        <begin position="1"/>
        <end position="80"/>
    </location>
</feature>
<feature type="compositionally biased region" description="Polar residues" evidence="1">
    <location>
        <begin position="1"/>
        <end position="29"/>
    </location>
</feature>
<sequence>MSQESQSTENTVKTEVPQVSENIQIQVTTEKTEAEEMLGNSAKPEVEVKQDSSETNDDKITSENNTDKNESSQTESDMSNKQNSIAGIISIIIGIVAALSISIVMLLKRRKRK</sequence>
<comment type="caution">
    <text evidence="3">The sequence shown here is derived from an EMBL/GenBank/DDBJ whole genome shotgun (WGS) entry which is preliminary data.</text>
</comment>
<accession>A0ABR8Q4Z9</accession>
<keyword evidence="2" id="KW-0472">Membrane</keyword>
<evidence type="ECO:0000313" key="3">
    <source>
        <dbReference type="EMBL" id="MBD7915496.1"/>
    </source>
</evidence>
<name>A0ABR8Q4Z9_9CLOT</name>
<protein>
    <submittedName>
        <fullName evidence="3">Uncharacterized protein</fullName>
    </submittedName>
</protein>
<evidence type="ECO:0000256" key="1">
    <source>
        <dbReference type="SAM" id="MobiDB-lite"/>
    </source>
</evidence>